<keyword evidence="2 8" id="KW-0147">Chitin-binding</keyword>
<dbReference type="Proteomes" id="UP000799440">
    <property type="component" value="Unassembled WGS sequence"/>
</dbReference>
<dbReference type="AlphaFoldDB" id="A0A6A6VIU6"/>
<keyword evidence="7" id="KW-0170">Cobalt</keyword>
<keyword evidence="8" id="KW-1015">Disulfide bond</keyword>
<dbReference type="InterPro" id="IPR001002">
    <property type="entry name" value="Chitin-bd_1"/>
</dbReference>
<dbReference type="PANTHER" id="PTHR46471">
    <property type="entry name" value="CHITIN DEACETYLASE"/>
    <property type="match status" value="1"/>
</dbReference>
<keyword evidence="6" id="KW-0119">Carbohydrate metabolism</keyword>
<organism evidence="12 13">
    <name type="scientific">Sporormia fimetaria CBS 119925</name>
    <dbReference type="NCBI Taxonomy" id="1340428"/>
    <lineage>
        <taxon>Eukaryota</taxon>
        <taxon>Fungi</taxon>
        <taxon>Dikarya</taxon>
        <taxon>Ascomycota</taxon>
        <taxon>Pezizomycotina</taxon>
        <taxon>Dothideomycetes</taxon>
        <taxon>Pleosporomycetidae</taxon>
        <taxon>Pleosporales</taxon>
        <taxon>Sporormiaceae</taxon>
        <taxon>Sporormia</taxon>
    </lineage>
</organism>
<evidence type="ECO:0000256" key="2">
    <source>
        <dbReference type="ARBA" id="ARBA00022669"/>
    </source>
</evidence>
<evidence type="ECO:0000256" key="6">
    <source>
        <dbReference type="ARBA" id="ARBA00023277"/>
    </source>
</evidence>
<name>A0A6A6VIU6_9PLEO</name>
<feature type="disulfide bond" evidence="8">
    <location>
        <begin position="113"/>
        <end position="127"/>
    </location>
</feature>
<protein>
    <submittedName>
        <fullName evidence="12">Carbohydrate-binding module family 18 protein</fullName>
    </submittedName>
</protein>
<feature type="region of interest" description="Disordered" evidence="9">
    <location>
        <begin position="142"/>
        <end position="216"/>
    </location>
</feature>
<dbReference type="GO" id="GO:0008061">
    <property type="term" value="F:chitin binding"/>
    <property type="evidence" value="ECO:0007669"/>
    <property type="project" value="UniProtKB-UniRule"/>
</dbReference>
<dbReference type="SMART" id="SM00270">
    <property type="entry name" value="ChtBD1"/>
    <property type="match status" value="2"/>
</dbReference>
<comment type="caution">
    <text evidence="8">Lacks conserved residue(s) required for the propagation of feature annotation.</text>
</comment>
<feature type="signal peptide" evidence="10">
    <location>
        <begin position="1"/>
        <end position="17"/>
    </location>
</feature>
<dbReference type="OrthoDB" id="1193027at2759"/>
<evidence type="ECO:0000259" key="11">
    <source>
        <dbReference type="PROSITE" id="PS50941"/>
    </source>
</evidence>
<evidence type="ECO:0000256" key="9">
    <source>
        <dbReference type="SAM" id="MobiDB-lite"/>
    </source>
</evidence>
<dbReference type="InterPro" id="IPR036861">
    <property type="entry name" value="Endochitinase-like_sf"/>
</dbReference>
<gene>
    <name evidence="12" type="ORF">M011DRAFT_229512</name>
</gene>
<evidence type="ECO:0000256" key="7">
    <source>
        <dbReference type="ARBA" id="ARBA00023285"/>
    </source>
</evidence>
<proteinExistence type="predicted"/>
<dbReference type="PROSITE" id="PS50941">
    <property type="entry name" value="CHIT_BIND_I_2"/>
    <property type="match status" value="2"/>
</dbReference>
<dbReference type="PANTHER" id="PTHR46471:SF2">
    <property type="entry name" value="CHITIN DEACETYLASE-RELATED"/>
    <property type="match status" value="1"/>
</dbReference>
<keyword evidence="3" id="KW-0479">Metal-binding</keyword>
<evidence type="ECO:0000256" key="8">
    <source>
        <dbReference type="PROSITE-ProRule" id="PRU00261"/>
    </source>
</evidence>
<dbReference type="CDD" id="cd11618">
    <property type="entry name" value="ChtBD1_1"/>
    <property type="match status" value="2"/>
</dbReference>
<accession>A0A6A6VIU6</accession>
<evidence type="ECO:0000256" key="4">
    <source>
        <dbReference type="ARBA" id="ARBA00022729"/>
    </source>
</evidence>
<dbReference type="EMBL" id="MU006564">
    <property type="protein sequence ID" value="KAF2750073.1"/>
    <property type="molecule type" value="Genomic_DNA"/>
</dbReference>
<evidence type="ECO:0000256" key="5">
    <source>
        <dbReference type="ARBA" id="ARBA00022801"/>
    </source>
</evidence>
<dbReference type="Pfam" id="PF00187">
    <property type="entry name" value="Chitin_bind_1"/>
    <property type="match status" value="1"/>
</dbReference>
<dbReference type="Gene3D" id="2.60.120.260">
    <property type="entry name" value="Galactose-binding domain-like"/>
    <property type="match status" value="1"/>
</dbReference>
<evidence type="ECO:0000313" key="13">
    <source>
        <dbReference type="Proteomes" id="UP000799440"/>
    </source>
</evidence>
<evidence type="ECO:0000313" key="12">
    <source>
        <dbReference type="EMBL" id="KAF2750073.1"/>
    </source>
</evidence>
<dbReference type="SUPFAM" id="SSF57016">
    <property type="entry name" value="Plant lectins/antimicrobial peptides"/>
    <property type="match status" value="2"/>
</dbReference>
<dbReference type="GO" id="GO:0016787">
    <property type="term" value="F:hydrolase activity"/>
    <property type="evidence" value="ECO:0007669"/>
    <property type="project" value="UniProtKB-KW"/>
</dbReference>
<evidence type="ECO:0000256" key="10">
    <source>
        <dbReference type="SAM" id="SignalP"/>
    </source>
</evidence>
<keyword evidence="5" id="KW-0378">Hydrolase</keyword>
<comment type="cofactor">
    <cofactor evidence="1">
        <name>Co(2+)</name>
        <dbReference type="ChEBI" id="CHEBI:48828"/>
    </cofactor>
</comment>
<feature type="chain" id="PRO_5025457198" evidence="10">
    <location>
        <begin position="18"/>
        <end position="407"/>
    </location>
</feature>
<evidence type="ECO:0000256" key="1">
    <source>
        <dbReference type="ARBA" id="ARBA00001941"/>
    </source>
</evidence>
<dbReference type="GO" id="GO:0046872">
    <property type="term" value="F:metal ion binding"/>
    <property type="evidence" value="ECO:0007669"/>
    <property type="project" value="UniProtKB-KW"/>
</dbReference>
<feature type="domain" description="Chitin-binding type-1" evidence="11">
    <location>
        <begin position="94"/>
        <end position="140"/>
    </location>
</feature>
<feature type="disulfide bond" evidence="8">
    <location>
        <begin position="49"/>
        <end position="63"/>
    </location>
</feature>
<sequence length="407" mass="42818">MLLQTACILATASLALANPLRTDTLLISRTSRCGPSFGLTCLNSEFGNCCSQYGYCGRTVDYCGTGCQTGFGTCDSPSQPPSSPQTPTLPVSHDARCGREFGLTCQGSNYGNCCSQYSYCGSSNAYCGDGCQQGFGKCDADSSSPPDPTSSTTSESSATSSTMTPPSSISETSSSASSLTEIAASTEVASSTSPSISSEASMTSETATPTPSTTTVCTTPSLFKNAGFEDGSFAPWVYDGNSLPYLRREIKSDGTGHNSPSYFSVTKDQNPPMSSVGYTLQQTITFEHTVEAEITAWIRVTTPGGPASIRFNWYMDRAGFGNQVTTLRGTEGWVQHKTGVRTIPAGTHTFSFQCMVGNGSNGPIGTEAHMDDFEIRIVGPVEALPQPVCAEVVLPSETLEVVPEPTN</sequence>
<keyword evidence="13" id="KW-1185">Reference proteome</keyword>
<evidence type="ECO:0000256" key="3">
    <source>
        <dbReference type="ARBA" id="ARBA00022723"/>
    </source>
</evidence>
<dbReference type="Gene3D" id="3.30.60.10">
    <property type="entry name" value="Endochitinase-like"/>
    <property type="match status" value="2"/>
</dbReference>
<reference evidence="12" key="1">
    <citation type="journal article" date="2020" name="Stud. Mycol.">
        <title>101 Dothideomycetes genomes: a test case for predicting lifestyles and emergence of pathogens.</title>
        <authorList>
            <person name="Haridas S."/>
            <person name="Albert R."/>
            <person name="Binder M."/>
            <person name="Bloem J."/>
            <person name="Labutti K."/>
            <person name="Salamov A."/>
            <person name="Andreopoulos B."/>
            <person name="Baker S."/>
            <person name="Barry K."/>
            <person name="Bills G."/>
            <person name="Bluhm B."/>
            <person name="Cannon C."/>
            <person name="Castanera R."/>
            <person name="Culley D."/>
            <person name="Daum C."/>
            <person name="Ezra D."/>
            <person name="Gonzalez J."/>
            <person name="Henrissat B."/>
            <person name="Kuo A."/>
            <person name="Liang C."/>
            <person name="Lipzen A."/>
            <person name="Lutzoni F."/>
            <person name="Magnuson J."/>
            <person name="Mondo S."/>
            <person name="Nolan M."/>
            <person name="Ohm R."/>
            <person name="Pangilinan J."/>
            <person name="Park H.-J."/>
            <person name="Ramirez L."/>
            <person name="Alfaro M."/>
            <person name="Sun H."/>
            <person name="Tritt A."/>
            <person name="Yoshinaga Y."/>
            <person name="Zwiers L.-H."/>
            <person name="Turgeon B."/>
            <person name="Goodwin S."/>
            <person name="Spatafora J."/>
            <person name="Crous P."/>
            <person name="Grigoriev I."/>
        </authorList>
    </citation>
    <scope>NUCLEOTIDE SEQUENCE</scope>
    <source>
        <strain evidence="12">CBS 119925</strain>
    </source>
</reference>
<feature type="domain" description="Chitin-binding type-1" evidence="11">
    <location>
        <begin position="30"/>
        <end position="76"/>
    </location>
</feature>
<keyword evidence="4 10" id="KW-0732">Signal</keyword>